<dbReference type="EMBL" id="FWZT01000005">
    <property type="protein sequence ID" value="SMF10572.1"/>
    <property type="molecule type" value="Genomic_DNA"/>
</dbReference>
<dbReference type="CDD" id="cd16894">
    <property type="entry name" value="MltD-like"/>
    <property type="match status" value="1"/>
</dbReference>
<dbReference type="PROSITE" id="PS51782">
    <property type="entry name" value="LYSM"/>
    <property type="match status" value="1"/>
</dbReference>
<dbReference type="Pfam" id="PF01464">
    <property type="entry name" value="SLT"/>
    <property type="match status" value="1"/>
</dbReference>
<evidence type="ECO:0000259" key="3">
    <source>
        <dbReference type="PROSITE" id="PS51782"/>
    </source>
</evidence>
<dbReference type="CDD" id="cd00118">
    <property type="entry name" value="LysM"/>
    <property type="match status" value="1"/>
</dbReference>
<keyword evidence="2" id="KW-0732">Signal</keyword>
<keyword evidence="5" id="KW-1185">Reference proteome</keyword>
<dbReference type="PANTHER" id="PTHR37423:SF2">
    <property type="entry name" value="MEMBRANE-BOUND LYTIC MUREIN TRANSGLYCOSYLASE C"/>
    <property type="match status" value="1"/>
</dbReference>
<dbReference type="AlphaFoldDB" id="A0A1Y6BHK1"/>
<dbReference type="RefSeq" id="WP_132317648.1">
    <property type="nucleotide sequence ID" value="NZ_FWZT01000005.1"/>
</dbReference>
<reference evidence="5" key="1">
    <citation type="submission" date="2017-04" db="EMBL/GenBank/DDBJ databases">
        <authorList>
            <person name="Varghese N."/>
            <person name="Submissions S."/>
        </authorList>
    </citation>
    <scope>NUCLEOTIDE SEQUENCE [LARGE SCALE GENOMIC DNA]</scope>
    <source>
        <strain evidence="5">RKEM611</strain>
    </source>
</reference>
<dbReference type="SUPFAM" id="SSF53955">
    <property type="entry name" value="Lysozyme-like"/>
    <property type="match status" value="1"/>
</dbReference>
<dbReference type="InterPro" id="IPR008258">
    <property type="entry name" value="Transglycosylase_SLT_dom_1"/>
</dbReference>
<dbReference type="Proteomes" id="UP000192907">
    <property type="component" value="Unassembled WGS sequence"/>
</dbReference>
<feature type="chain" id="PRO_5012622048" evidence="2">
    <location>
        <begin position="27"/>
        <end position="346"/>
    </location>
</feature>
<feature type="domain" description="LysM" evidence="3">
    <location>
        <begin position="300"/>
        <end position="343"/>
    </location>
</feature>
<dbReference type="InterPro" id="IPR018392">
    <property type="entry name" value="LysM"/>
</dbReference>
<feature type="signal peptide" evidence="2">
    <location>
        <begin position="1"/>
        <end position="26"/>
    </location>
</feature>
<evidence type="ECO:0000313" key="5">
    <source>
        <dbReference type="Proteomes" id="UP000192907"/>
    </source>
</evidence>
<dbReference type="InterPro" id="IPR036779">
    <property type="entry name" value="LysM_dom_sf"/>
</dbReference>
<sequence length="346" mass="40681">MSSACLKTLKNLFCIAFVLTPATSDASPLDVPRDIAKDIRFWEKIFSVYSPSQCVYHDTQNLDAVFAVWNIPHRGRHRRAKIRRQRRLISRALVNLGRTGKPSTRIEKKVFDATPSHLKKPSYWRKASRRVRCQLGVDLQKPLERSGKYLPMIIKALERHRLPLDLKYLPYLESGFHNRIRSKANARGLWQLIPEVARNLGLRVSRWRDERTHPYRSTIAALRLLKDLKRQHRKWSLAITAYNYGTNGMRRAIRKYGYDYSKIRRYHKTRVFRFAAKNYYPSLIAVRNVVRRVRDGERTKRYRVKSGENLTMIARRFGNQLHEIVDLNHLSSTTLHPGQSLKVVIR</sequence>
<evidence type="ECO:0000256" key="1">
    <source>
        <dbReference type="ARBA" id="ARBA00007734"/>
    </source>
</evidence>
<dbReference type="OrthoDB" id="5288367at2"/>
<protein>
    <submittedName>
        <fullName evidence="4">Soluble lytic murein transglycosylase</fullName>
    </submittedName>
</protein>
<organism evidence="4 5">
    <name type="scientific">Pseudobacteriovorax antillogorgiicola</name>
    <dbReference type="NCBI Taxonomy" id="1513793"/>
    <lineage>
        <taxon>Bacteria</taxon>
        <taxon>Pseudomonadati</taxon>
        <taxon>Bdellovibrionota</taxon>
        <taxon>Oligoflexia</taxon>
        <taxon>Oligoflexales</taxon>
        <taxon>Pseudobacteriovoracaceae</taxon>
        <taxon>Pseudobacteriovorax</taxon>
    </lineage>
</organism>
<dbReference type="SUPFAM" id="SSF54106">
    <property type="entry name" value="LysM domain"/>
    <property type="match status" value="1"/>
</dbReference>
<dbReference type="PANTHER" id="PTHR37423">
    <property type="entry name" value="SOLUBLE LYTIC MUREIN TRANSGLYCOSYLASE-RELATED"/>
    <property type="match status" value="1"/>
</dbReference>
<evidence type="ECO:0000313" key="4">
    <source>
        <dbReference type="EMBL" id="SMF10572.1"/>
    </source>
</evidence>
<gene>
    <name evidence="4" type="ORF">SAMN06296036_10510</name>
</gene>
<name>A0A1Y6BHK1_9BACT</name>
<dbReference type="InterPro" id="IPR023346">
    <property type="entry name" value="Lysozyme-like_dom_sf"/>
</dbReference>
<dbReference type="SMART" id="SM00257">
    <property type="entry name" value="LysM"/>
    <property type="match status" value="1"/>
</dbReference>
<accession>A0A1Y6BHK1</accession>
<comment type="similarity">
    <text evidence="1">Belongs to the transglycosylase Slt family.</text>
</comment>
<proteinExistence type="inferred from homology"/>
<dbReference type="Gene3D" id="1.10.530.10">
    <property type="match status" value="1"/>
</dbReference>
<dbReference type="STRING" id="1513793.SAMN06296036_10510"/>
<dbReference type="Gene3D" id="3.10.350.10">
    <property type="entry name" value="LysM domain"/>
    <property type="match status" value="1"/>
</dbReference>
<dbReference type="Pfam" id="PF01476">
    <property type="entry name" value="LysM"/>
    <property type="match status" value="1"/>
</dbReference>
<evidence type="ECO:0000256" key="2">
    <source>
        <dbReference type="SAM" id="SignalP"/>
    </source>
</evidence>